<organism evidence="6 7">
    <name type="scientific">Pseudoduganella rivuli</name>
    <dbReference type="NCBI Taxonomy" id="2666085"/>
    <lineage>
        <taxon>Bacteria</taxon>
        <taxon>Pseudomonadati</taxon>
        <taxon>Pseudomonadota</taxon>
        <taxon>Betaproteobacteria</taxon>
        <taxon>Burkholderiales</taxon>
        <taxon>Oxalobacteraceae</taxon>
        <taxon>Telluria group</taxon>
        <taxon>Pseudoduganella</taxon>
    </lineage>
</organism>
<evidence type="ECO:0000259" key="4">
    <source>
        <dbReference type="Pfam" id="PF07804"/>
    </source>
</evidence>
<gene>
    <name evidence="6" type="ORF">GJ700_14700</name>
</gene>
<feature type="domain" description="HipA N-terminal subdomain 1" evidence="5">
    <location>
        <begin position="13"/>
        <end position="102"/>
    </location>
</feature>
<evidence type="ECO:0000313" key="6">
    <source>
        <dbReference type="EMBL" id="MRV72956.1"/>
    </source>
</evidence>
<evidence type="ECO:0000259" key="5">
    <source>
        <dbReference type="Pfam" id="PF13657"/>
    </source>
</evidence>
<dbReference type="GO" id="GO:0005829">
    <property type="term" value="C:cytosol"/>
    <property type="evidence" value="ECO:0007669"/>
    <property type="project" value="TreeGrafter"/>
</dbReference>
<dbReference type="GO" id="GO:0004674">
    <property type="term" value="F:protein serine/threonine kinase activity"/>
    <property type="evidence" value="ECO:0007669"/>
    <property type="project" value="TreeGrafter"/>
</dbReference>
<accession>A0A7X2IN90</accession>
<dbReference type="InterPro" id="IPR017508">
    <property type="entry name" value="HipA_N1"/>
</dbReference>
<keyword evidence="2" id="KW-0808">Transferase</keyword>
<evidence type="ECO:0000256" key="1">
    <source>
        <dbReference type="ARBA" id="ARBA00010164"/>
    </source>
</evidence>
<proteinExistence type="inferred from homology"/>
<dbReference type="AlphaFoldDB" id="A0A7X2IN90"/>
<keyword evidence="3" id="KW-0418">Kinase</keyword>
<evidence type="ECO:0000256" key="2">
    <source>
        <dbReference type="ARBA" id="ARBA00022679"/>
    </source>
</evidence>
<evidence type="ECO:0000313" key="7">
    <source>
        <dbReference type="Proteomes" id="UP000446768"/>
    </source>
</evidence>
<dbReference type="PANTHER" id="PTHR37419:SF1">
    <property type="entry name" value="SERINE_THREONINE-PROTEIN KINASE TOXIN HIPA"/>
    <property type="match status" value="1"/>
</dbReference>
<dbReference type="NCBIfam" id="TIGR03071">
    <property type="entry name" value="couple_hipA"/>
    <property type="match status" value="1"/>
</dbReference>
<evidence type="ECO:0000256" key="3">
    <source>
        <dbReference type="ARBA" id="ARBA00022777"/>
    </source>
</evidence>
<dbReference type="Pfam" id="PF07804">
    <property type="entry name" value="HipA_C"/>
    <property type="match status" value="1"/>
</dbReference>
<dbReference type="InterPro" id="IPR012893">
    <property type="entry name" value="HipA-like_C"/>
</dbReference>
<dbReference type="InterPro" id="IPR052028">
    <property type="entry name" value="HipA_Ser/Thr_kinase"/>
</dbReference>
<name>A0A7X2IN90_9BURK</name>
<dbReference type="PANTHER" id="PTHR37419">
    <property type="entry name" value="SERINE/THREONINE-PROTEIN KINASE TOXIN HIPA"/>
    <property type="match status" value="1"/>
</dbReference>
<dbReference type="EMBL" id="WKJJ01000008">
    <property type="protein sequence ID" value="MRV72956.1"/>
    <property type="molecule type" value="Genomic_DNA"/>
</dbReference>
<dbReference type="RefSeq" id="WP_154375047.1">
    <property type="nucleotide sequence ID" value="NZ_WKJJ01000008.1"/>
</dbReference>
<comment type="caution">
    <text evidence="6">The sequence shown here is derived from an EMBL/GenBank/DDBJ whole genome shotgun (WGS) entry which is preliminary data.</text>
</comment>
<dbReference type="Proteomes" id="UP000446768">
    <property type="component" value="Unassembled WGS sequence"/>
</dbReference>
<dbReference type="CDD" id="cd17793">
    <property type="entry name" value="HipA"/>
    <property type="match status" value="1"/>
</dbReference>
<sequence length="431" mass="46669">MAAPAALPQALWVYGPGGLVGTLHPTEPLSFRYSASWLANAAATPLHPGIPLGDELIATPYVAAFFENLLPEGDQRKLISLREQVTTVFGLLSRVGGESAGAYVLLPEGESPQAPIYQWLTWEQVDVLVHASGARAAEREAIEQAAQDMPRPRMSISGAQFKVLLYLDEQGKPARPMGNAPSTHILKPDIVRHDISVFASAVNETIVMLAAAKCGLHTARVTYQPVANACLVERYDRVRQADGLLLRVWQADFCQLLGKPSDVKYEHDGGPSFADCYALLKMSVQPAVDRLQLLRWLFFNLCTGNNDSHAKNLSMMATPVGLRLAPFYDLMCTRAYPGLGAHFAFTIAGESEPGKLTHEHLAGLSRTLGVAPRYVLQLATDMARQTEAAISAAAAEVLPMLAPGERVMAERLVQKIASLSRSIGKRLSVPA</sequence>
<dbReference type="Pfam" id="PF13657">
    <property type="entry name" value="Couple_hipA"/>
    <property type="match status" value="1"/>
</dbReference>
<comment type="similarity">
    <text evidence="1">Belongs to the HipA Ser/Thr kinase family.</text>
</comment>
<protein>
    <submittedName>
        <fullName evidence="6">Type II toxin-antitoxin system HipA family toxin</fullName>
    </submittedName>
</protein>
<keyword evidence="7" id="KW-1185">Reference proteome</keyword>
<reference evidence="6 7" key="1">
    <citation type="submission" date="2019-11" db="EMBL/GenBank/DDBJ databases">
        <title>Novel species isolated from a subtropical stream in China.</title>
        <authorList>
            <person name="Lu H."/>
        </authorList>
    </citation>
    <scope>NUCLEOTIDE SEQUENCE [LARGE SCALE GENOMIC DNA]</scope>
    <source>
        <strain evidence="6 7">FT92W</strain>
    </source>
</reference>
<feature type="domain" description="HipA-like C-terminal" evidence="4">
    <location>
        <begin position="154"/>
        <end position="389"/>
    </location>
</feature>